<reference evidence="1 3" key="1">
    <citation type="journal article" date="2014" name="Nat. Genet.">
        <title>Genome and transcriptome of the porcine whipworm Trichuris suis.</title>
        <authorList>
            <person name="Jex A.R."/>
            <person name="Nejsum P."/>
            <person name="Schwarz E.M."/>
            <person name="Hu L."/>
            <person name="Young N.D."/>
            <person name="Hall R.S."/>
            <person name="Korhonen P.K."/>
            <person name="Liao S."/>
            <person name="Thamsborg S."/>
            <person name="Xia J."/>
            <person name="Xu P."/>
            <person name="Wang S."/>
            <person name="Scheerlinck J.P."/>
            <person name="Hofmann A."/>
            <person name="Sternberg P.W."/>
            <person name="Wang J."/>
            <person name="Gasser R.B."/>
        </authorList>
    </citation>
    <scope>NUCLEOTIDE SEQUENCE [LARGE SCALE GENOMIC DNA]</scope>
    <source>
        <strain evidence="2">DCEP-RM93F</strain>
        <strain evidence="1">DCEP-RM93M</strain>
    </source>
</reference>
<dbReference type="Proteomes" id="UP000030764">
    <property type="component" value="Unassembled WGS sequence"/>
</dbReference>
<protein>
    <submittedName>
        <fullName evidence="1">Uncharacterized protein</fullName>
    </submittedName>
</protein>
<dbReference type="EMBL" id="KL363259">
    <property type="protein sequence ID" value="KFD50049.1"/>
    <property type="molecule type" value="Genomic_DNA"/>
</dbReference>
<dbReference type="Proteomes" id="UP000030758">
    <property type="component" value="Unassembled WGS sequence"/>
</dbReference>
<gene>
    <name evidence="1" type="ORF">M513_09009</name>
    <name evidence="2" type="ORF">M514_09009</name>
</gene>
<name>A0A085LYK3_9BILA</name>
<dbReference type="AlphaFoldDB" id="A0A085LYK3"/>
<accession>A0A085LYK3</accession>
<evidence type="ECO:0000313" key="1">
    <source>
        <dbReference type="EMBL" id="KFD50049.1"/>
    </source>
</evidence>
<evidence type="ECO:0000313" key="3">
    <source>
        <dbReference type="Proteomes" id="UP000030764"/>
    </source>
</evidence>
<sequence>MAGCKSWGHGGLAERPSAVPLNHETIVIEVGWWTCGLCCHRQLEPCVAKHVDTCARGCSPIVTSPMVDRHQAPVPGTGSSLADGSDGGCWNREVVSTVRGEECHLRLLLVMGDTMKSSTYVGQ</sequence>
<proteinExistence type="predicted"/>
<evidence type="ECO:0000313" key="2">
    <source>
        <dbReference type="EMBL" id="KFD62519.1"/>
    </source>
</evidence>
<organism evidence="1 3">
    <name type="scientific">Trichuris suis</name>
    <name type="common">pig whipworm</name>
    <dbReference type="NCBI Taxonomy" id="68888"/>
    <lineage>
        <taxon>Eukaryota</taxon>
        <taxon>Metazoa</taxon>
        <taxon>Ecdysozoa</taxon>
        <taxon>Nematoda</taxon>
        <taxon>Enoplea</taxon>
        <taxon>Dorylaimia</taxon>
        <taxon>Trichinellida</taxon>
        <taxon>Trichuridae</taxon>
        <taxon>Trichuris</taxon>
    </lineage>
</organism>
<dbReference type="EMBL" id="KL367593">
    <property type="protein sequence ID" value="KFD62519.1"/>
    <property type="molecule type" value="Genomic_DNA"/>
</dbReference>
<keyword evidence="3" id="KW-1185">Reference proteome</keyword>